<dbReference type="CDD" id="cd18793">
    <property type="entry name" value="SF2_C_SNF"/>
    <property type="match status" value="1"/>
</dbReference>
<dbReference type="GO" id="GO:0005524">
    <property type="term" value="F:ATP binding"/>
    <property type="evidence" value="ECO:0007669"/>
    <property type="project" value="UniProtKB-KW"/>
</dbReference>
<keyword evidence="10" id="KW-0862">Zinc</keyword>
<dbReference type="OrthoDB" id="2801544at2759"/>
<dbReference type="GO" id="GO:0004386">
    <property type="term" value="F:helicase activity"/>
    <property type="evidence" value="ECO:0007669"/>
    <property type="project" value="UniProtKB-KW"/>
</dbReference>
<keyword evidence="13" id="KW-0539">Nucleus</keyword>
<evidence type="ECO:0000259" key="16">
    <source>
        <dbReference type="PROSITE" id="PS51192"/>
    </source>
</evidence>
<organism evidence="18 19">
    <name type="scientific">Scheffersomyces spartinae</name>
    <dbReference type="NCBI Taxonomy" id="45513"/>
    <lineage>
        <taxon>Eukaryota</taxon>
        <taxon>Fungi</taxon>
        <taxon>Dikarya</taxon>
        <taxon>Ascomycota</taxon>
        <taxon>Saccharomycotina</taxon>
        <taxon>Pichiomycetes</taxon>
        <taxon>Debaryomycetaceae</taxon>
        <taxon>Scheffersomyces</taxon>
    </lineage>
</organism>
<dbReference type="PROSITE" id="PS50089">
    <property type="entry name" value="ZF_RING_2"/>
    <property type="match status" value="1"/>
</dbReference>
<dbReference type="Pfam" id="PF00176">
    <property type="entry name" value="SNF2-rel_dom"/>
    <property type="match status" value="1"/>
</dbReference>
<dbReference type="SUPFAM" id="SSF57850">
    <property type="entry name" value="RING/U-box"/>
    <property type="match status" value="1"/>
</dbReference>
<feature type="domain" description="Helicase ATP-binding" evidence="16">
    <location>
        <begin position="485"/>
        <end position="684"/>
    </location>
</feature>
<dbReference type="InterPro" id="IPR027417">
    <property type="entry name" value="P-loop_NTPase"/>
</dbReference>
<dbReference type="GO" id="GO:0005634">
    <property type="term" value="C:nucleus"/>
    <property type="evidence" value="ECO:0007669"/>
    <property type="project" value="UniProtKB-SubCell"/>
</dbReference>
<keyword evidence="7 14" id="KW-0863">Zinc-finger</keyword>
<evidence type="ECO:0000256" key="13">
    <source>
        <dbReference type="ARBA" id="ARBA00023242"/>
    </source>
</evidence>
<dbReference type="SUPFAM" id="SSF52540">
    <property type="entry name" value="P-loop containing nucleoside triphosphate hydrolases"/>
    <property type="match status" value="2"/>
</dbReference>
<keyword evidence="11" id="KW-0067">ATP-binding</keyword>
<dbReference type="InterPro" id="IPR038718">
    <property type="entry name" value="SNF2-like_sf"/>
</dbReference>
<evidence type="ECO:0000256" key="10">
    <source>
        <dbReference type="ARBA" id="ARBA00022833"/>
    </source>
</evidence>
<keyword evidence="5" id="KW-0547">Nucleotide-binding</keyword>
<comment type="similarity">
    <text evidence="2">Belongs to the SNF2/RAD54 helicase family.</text>
</comment>
<keyword evidence="19" id="KW-1185">Reference proteome</keyword>
<evidence type="ECO:0000259" key="17">
    <source>
        <dbReference type="PROSITE" id="PS51194"/>
    </source>
</evidence>
<evidence type="ECO:0000256" key="5">
    <source>
        <dbReference type="ARBA" id="ARBA00022741"/>
    </source>
</evidence>
<keyword evidence="4" id="KW-0479">Metal-binding</keyword>
<dbReference type="InterPro" id="IPR001650">
    <property type="entry name" value="Helicase_C-like"/>
</dbReference>
<dbReference type="GO" id="GO:0016818">
    <property type="term" value="F:hydrolase activity, acting on acid anhydrides, in phosphorus-containing anhydrides"/>
    <property type="evidence" value="ECO:0007669"/>
    <property type="project" value="InterPro"/>
</dbReference>
<dbReference type="PANTHER" id="PTHR45626:SF22">
    <property type="entry name" value="DNA REPAIR PROTEIN RAD5"/>
    <property type="match status" value="1"/>
</dbReference>
<dbReference type="GO" id="GO:0003676">
    <property type="term" value="F:nucleic acid binding"/>
    <property type="evidence" value="ECO:0007669"/>
    <property type="project" value="InterPro"/>
</dbReference>
<dbReference type="InterPro" id="IPR014001">
    <property type="entry name" value="Helicase_ATP-bd"/>
</dbReference>
<evidence type="ECO:0000256" key="2">
    <source>
        <dbReference type="ARBA" id="ARBA00007025"/>
    </source>
</evidence>
<sequence>MRRTILLAMVARKRFFTPIDQALAKSQDASSLFVKDEDFQAQVAVSGGDDFVMSEKEFGEYLESELGHINSRDTKLLYDEYVLGKLTLKQVLTEYLKGELSSSLPSAENGSSIETEGSVDDLNQKILDESKRQIQLELDSRWSQFIGTFNVEAYATRPMLRPLVFEQKLELRRLQSKKQAESSIARIFTTGTDSREIGRVPEEFNKFFSPLLDLEMCVFDMTVLMTTKGRLSIGDSFYVQVDCFLTNMAFASKKTLYSLSQTNGFISKGSKRQKSTSTSFDYMKESEGEWLLKLRQYSLSELFGKLEIKPLKMHNDKEEVNNDDNSSSNDVIDCDDEQYDLEAQDIKPVDQLNVNQLTKFYQNNNQSELFTTLPETTTPPTENFKVTLRPYQKHGLSWLLTREKEISVLEELANQNGSNNLSTQSRTLIKSREEGVFNPLWRKYKWPKDISYDNLKAKTIGARRGSGSNYFYANMYNGELSIEVPILKTALKGGIIADEMGLGKTISTYALISSVPFDTNISTQEDQNSGSRYASKTTLIVLPMSLLQQWKNEFDKINANTKFKCQIYYGDLTTMDLRHSLCKDDDCSEQIPVVLLTTYGTIVNEYIRYNKLRDKDGNLPNFGIYSVKFFRIVLDEAHNIRNRSTKTAKSVNGLKASRRWALTGTPIINRLDDLYSLIKFLQVEPWSNFSYWKTFITLPFEQKKADQTLEVIQAILEPILLRRTKNMKQKNGKLLVELPEKEVIVENLTLSEKEQKVYDWFKVRASNTFQEGLRSGELLKKYSQILTQILRLRQICCHINLVGSTSELELDVDTNGKESDEILKEIRQLILSRDENDEFKTQLDFKQCMYSLYNLIDLENSECSICTESPISIGEHCITHCGHQYCLSCILDHIEFQQKSHTQPLCPNCRQPLSKYKIFRILNRETRRKEVNFYSQAVDDDDDDTNDYKFKLYLYDPRTTSTKIQALIRHLKIIRQQKPGEKVVVFSQFSSYLDIIESELKIQGSDDYQVYKFDGRMKMNERQLVLDKFNSPIDSDKVSVLLLSLKAGGVGLNLTTASTAFMMDIWWAPSIEDQAIDRIHRIGQDKNVKVIRFIVENSIEQKMLKIQARKKQLGEAVSMEEEEVKRQRRIEDIKTLFEEEVN</sequence>
<dbReference type="Proteomes" id="UP000790833">
    <property type="component" value="Unassembled WGS sequence"/>
</dbReference>
<evidence type="ECO:0000256" key="6">
    <source>
        <dbReference type="ARBA" id="ARBA00022763"/>
    </source>
</evidence>
<dbReference type="InterPro" id="IPR050628">
    <property type="entry name" value="SNF2_RAD54_helicase_TF"/>
</dbReference>
<dbReference type="InterPro" id="IPR001841">
    <property type="entry name" value="Znf_RING"/>
</dbReference>
<evidence type="ECO:0000256" key="7">
    <source>
        <dbReference type="ARBA" id="ARBA00022771"/>
    </source>
</evidence>
<evidence type="ECO:0000256" key="3">
    <source>
        <dbReference type="ARBA" id="ARBA00013412"/>
    </source>
</evidence>
<dbReference type="PANTHER" id="PTHR45626">
    <property type="entry name" value="TRANSCRIPTION TERMINATION FACTOR 2-RELATED"/>
    <property type="match status" value="1"/>
</dbReference>
<feature type="domain" description="RING-type" evidence="15">
    <location>
        <begin position="863"/>
        <end position="910"/>
    </location>
</feature>
<accession>A0A9P7V5X8</accession>
<dbReference type="GO" id="GO:0008094">
    <property type="term" value="F:ATP-dependent activity, acting on DNA"/>
    <property type="evidence" value="ECO:0007669"/>
    <property type="project" value="TreeGrafter"/>
</dbReference>
<feature type="domain" description="Helicase C-terminal" evidence="17">
    <location>
        <begin position="966"/>
        <end position="1125"/>
    </location>
</feature>
<dbReference type="InterPro" id="IPR014905">
    <property type="entry name" value="HIRAN"/>
</dbReference>
<proteinExistence type="inferred from homology"/>
<keyword evidence="6" id="KW-0227">DNA damage</keyword>
<dbReference type="RefSeq" id="XP_043047298.1">
    <property type="nucleotide sequence ID" value="XM_043193629.1"/>
</dbReference>
<keyword evidence="8" id="KW-0378">Hydrolase</keyword>
<evidence type="ECO:0000313" key="19">
    <source>
        <dbReference type="Proteomes" id="UP000790833"/>
    </source>
</evidence>
<dbReference type="InterPro" id="IPR013083">
    <property type="entry name" value="Znf_RING/FYVE/PHD"/>
</dbReference>
<dbReference type="Pfam" id="PF08797">
    <property type="entry name" value="HIRAN"/>
    <property type="match status" value="1"/>
</dbReference>
<evidence type="ECO:0000256" key="11">
    <source>
        <dbReference type="ARBA" id="ARBA00022840"/>
    </source>
</evidence>
<dbReference type="SMART" id="SM00487">
    <property type="entry name" value="DEXDc"/>
    <property type="match status" value="1"/>
</dbReference>
<dbReference type="InterPro" id="IPR049730">
    <property type="entry name" value="SNF2/RAD54-like_C"/>
</dbReference>
<evidence type="ECO:0000256" key="8">
    <source>
        <dbReference type="ARBA" id="ARBA00022801"/>
    </source>
</evidence>
<keyword evidence="9 18" id="KW-0347">Helicase</keyword>
<dbReference type="Gene3D" id="3.30.40.10">
    <property type="entry name" value="Zinc/RING finger domain, C3HC4 (zinc finger)"/>
    <property type="match status" value="1"/>
</dbReference>
<evidence type="ECO:0000256" key="4">
    <source>
        <dbReference type="ARBA" id="ARBA00022723"/>
    </source>
</evidence>
<dbReference type="GO" id="GO:0006281">
    <property type="term" value="P:DNA repair"/>
    <property type="evidence" value="ECO:0007669"/>
    <property type="project" value="UniProtKB-KW"/>
</dbReference>
<evidence type="ECO:0000259" key="15">
    <source>
        <dbReference type="PROSITE" id="PS50089"/>
    </source>
</evidence>
<dbReference type="PROSITE" id="PS00518">
    <property type="entry name" value="ZF_RING_1"/>
    <property type="match status" value="1"/>
</dbReference>
<comment type="caution">
    <text evidence="18">The sequence shown here is derived from an EMBL/GenBank/DDBJ whole genome shotgun (WGS) entry which is preliminary data.</text>
</comment>
<dbReference type="GO" id="GO:0008270">
    <property type="term" value="F:zinc ion binding"/>
    <property type="evidence" value="ECO:0007669"/>
    <property type="project" value="UniProtKB-KW"/>
</dbReference>
<dbReference type="Gene3D" id="3.40.50.300">
    <property type="entry name" value="P-loop containing nucleotide triphosphate hydrolases"/>
    <property type="match status" value="1"/>
</dbReference>
<dbReference type="PROSITE" id="PS51192">
    <property type="entry name" value="HELICASE_ATP_BIND_1"/>
    <property type="match status" value="1"/>
</dbReference>
<dbReference type="InterPro" id="IPR017907">
    <property type="entry name" value="Znf_RING_CS"/>
</dbReference>
<comment type="subcellular location">
    <subcellularLocation>
        <location evidence="1">Nucleus</location>
    </subcellularLocation>
</comment>
<evidence type="ECO:0000256" key="1">
    <source>
        <dbReference type="ARBA" id="ARBA00004123"/>
    </source>
</evidence>
<dbReference type="CDD" id="cd18008">
    <property type="entry name" value="DEXDc_SHPRH-like"/>
    <property type="match status" value="1"/>
</dbReference>
<dbReference type="EMBL" id="JAHMUF010000024">
    <property type="protein sequence ID" value="KAG7191746.1"/>
    <property type="molecule type" value="Genomic_DNA"/>
</dbReference>
<dbReference type="SMART" id="SM00910">
    <property type="entry name" value="HIRAN"/>
    <property type="match status" value="1"/>
</dbReference>
<dbReference type="Pfam" id="PF00271">
    <property type="entry name" value="Helicase_C"/>
    <property type="match status" value="1"/>
</dbReference>
<dbReference type="AlphaFoldDB" id="A0A9P7V5X8"/>
<evidence type="ECO:0000256" key="9">
    <source>
        <dbReference type="ARBA" id="ARBA00022806"/>
    </source>
</evidence>
<gene>
    <name evidence="18" type="primary">RAD5</name>
    <name evidence="18" type="ORF">KQ657_002882</name>
</gene>
<dbReference type="GeneID" id="66116256"/>
<evidence type="ECO:0000313" key="18">
    <source>
        <dbReference type="EMBL" id="KAG7191746.1"/>
    </source>
</evidence>
<reference evidence="18" key="1">
    <citation type="submission" date="2021-03" db="EMBL/GenBank/DDBJ databases">
        <authorList>
            <person name="Palmer J.M."/>
        </authorList>
    </citation>
    <scope>NUCLEOTIDE SEQUENCE</scope>
    <source>
        <strain evidence="18">ARV_011</strain>
    </source>
</reference>
<dbReference type="Gene3D" id="3.40.50.10810">
    <property type="entry name" value="Tandem AAA-ATPase domain"/>
    <property type="match status" value="1"/>
</dbReference>
<dbReference type="InterPro" id="IPR000330">
    <property type="entry name" value="SNF2_N"/>
</dbReference>
<dbReference type="SMART" id="SM00490">
    <property type="entry name" value="HELICc"/>
    <property type="match status" value="1"/>
</dbReference>
<evidence type="ECO:0000256" key="14">
    <source>
        <dbReference type="PROSITE-ProRule" id="PRU00175"/>
    </source>
</evidence>
<keyword evidence="12" id="KW-0234">DNA repair</keyword>
<protein>
    <recommendedName>
        <fullName evidence="3">DNA repair protein RAD5</fullName>
    </recommendedName>
</protein>
<name>A0A9P7V5X8_9ASCO</name>
<dbReference type="PROSITE" id="PS51194">
    <property type="entry name" value="HELICASE_CTER"/>
    <property type="match status" value="1"/>
</dbReference>
<evidence type="ECO:0000256" key="12">
    <source>
        <dbReference type="ARBA" id="ARBA00023204"/>
    </source>
</evidence>